<dbReference type="STRING" id="136037.A0A067RK40"/>
<dbReference type="InParanoid" id="A0A067RK40"/>
<dbReference type="EMBL" id="KK852424">
    <property type="protein sequence ID" value="KDR24216.1"/>
    <property type="molecule type" value="Genomic_DNA"/>
</dbReference>
<evidence type="ECO:0000313" key="3">
    <source>
        <dbReference type="Proteomes" id="UP000027135"/>
    </source>
</evidence>
<feature type="compositionally biased region" description="Low complexity" evidence="1">
    <location>
        <begin position="86"/>
        <end position="99"/>
    </location>
</feature>
<feature type="compositionally biased region" description="Basic and acidic residues" evidence="1">
    <location>
        <begin position="74"/>
        <end position="84"/>
    </location>
</feature>
<feature type="region of interest" description="Disordered" evidence="1">
    <location>
        <begin position="71"/>
        <end position="102"/>
    </location>
</feature>
<reference evidence="2 3" key="1">
    <citation type="journal article" date="2014" name="Nat. Commun.">
        <title>Molecular traces of alternative social organization in a termite genome.</title>
        <authorList>
            <person name="Terrapon N."/>
            <person name="Li C."/>
            <person name="Robertson H.M."/>
            <person name="Ji L."/>
            <person name="Meng X."/>
            <person name="Booth W."/>
            <person name="Chen Z."/>
            <person name="Childers C.P."/>
            <person name="Glastad K.M."/>
            <person name="Gokhale K."/>
            <person name="Gowin J."/>
            <person name="Gronenberg W."/>
            <person name="Hermansen R.A."/>
            <person name="Hu H."/>
            <person name="Hunt B.G."/>
            <person name="Huylmans A.K."/>
            <person name="Khalil S.M."/>
            <person name="Mitchell R.D."/>
            <person name="Munoz-Torres M.C."/>
            <person name="Mustard J.A."/>
            <person name="Pan H."/>
            <person name="Reese J.T."/>
            <person name="Scharf M.E."/>
            <person name="Sun F."/>
            <person name="Vogel H."/>
            <person name="Xiao J."/>
            <person name="Yang W."/>
            <person name="Yang Z."/>
            <person name="Yang Z."/>
            <person name="Zhou J."/>
            <person name="Zhu J."/>
            <person name="Brent C.S."/>
            <person name="Elsik C.G."/>
            <person name="Goodisman M.A."/>
            <person name="Liberles D.A."/>
            <person name="Roe R.M."/>
            <person name="Vargo E.L."/>
            <person name="Vilcinskas A."/>
            <person name="Wang J."/>
            <person name="Bornberg-Bauer E."/>
            <person name="Korb J."/>
            <person name="Zhang G."/>
            <person name="Liebig J."/>
        </authorList>
    </citation>
    <scope>NUCLEOTIDE SEQUENCE [LARGE SCALE GENOMIC DNA]</scope>
    <source>
        <tissue evidence="2">Whole organism</tissue>
    </source>
</reference>
<dbReference type="Proteomes" id="UP000027135">
    <property type="component" value="Unassembled WGS sequence"/>
</dbReference>
<sequence>MRRVSDMKTFAQHPWMMNYKFLLGLYCIISVYCLEPTSANSMPGPTSPVTEHPQLLGHKLSNHHLIASVSRRGKTVEERVDRVPDAASAETAKSATETAQNNARASLTNVISPKIPAGVRSVIKRSVKDSIFHGSKKDFTKMANDCDDDASFCNNQVFGKDDLQQMTGFKLHHKMPWDDKDYNSNSYYSDERTHVPGLHHRNLGLPDQRIWGSGANAYHAPSYQEDMDRAADAYRPTHRDVPSRLGTRSPEVTVVSLHKPGESLAVNTKMRQDSPPMPDDNVADELEPIQEEKKNIFTSRGWGAGGMPFNILYMHQQQQTKPPSRFEVAGAQQLVASAQSFPTASQQYRQVAVRNAMGGGAGTVAPAPTRRQYSIIPQLYVSYGWGPQGK</sequence>
<evidence type="ECO:0000313" key="2">
    <source>
        <dbReference type="EMBL" id="KDR24216.1"/>
    </source>
</evidence>
<accession>A0A067RK40</accession>
<keyword evidence="3" id="KW-1185">Reference proteome</keyword>
<protein>
    <submittedName>
        <fullName evidence="2">Uncharacterized protein</fullName>
    </submittedName>
</protein>
<organism evidence="2 3">
    <name type="scientific">Zootermopsis nevadensis</name>
    <name type="common">Dampwood termite</name>
    <dbReference type="NCBI Taxonomy" id="136037"/>
    <lineage>
        <taxon>Eukaryota</taxon>
        <taxon>Metazoa</taxon>
        <taxon>Ecdysozoa</taxon>
        <taxon>Arthropoda</taxon>
        <taxon>Hexapoda</taxon>
        <taxon>Insecta</taxon>
        <taxon>Pterygota</taxon>
        <taxon>Neoptera</taxon>
        <taxon>Polyneoptera</taxon>
        <taxon>Dictyoptera</taxon>
        <taxon>Blattodea</taxon>
        <taxon>Blattoidea</taxon>
        <taxon>Termitoidae</taxon>
        <taxon>Termopsidae</taxon>
        <taxon>Zootermopsis</taxon>
    </lineage>
</organism>
<name>A0A067RK40_ZOONE</name>
<dbReference type="eggNOG" id="ENOG502SE7R">
    <property type="taxonomic scope" value="Eukaryota"/>
</dbReference>
<proteinExistence type="predicted"/>
<evidence type="ECO:0000256" key="1">
    <source>
        <dbReference type="SAM" id="MobiDB-lite"/>
    </source>
</evidence>
<gene>
    <name evidence="2" type="ORF">L798_07623</name>
</gene>
<dbReference type="AlphaFoldDB" id="A0A067RK40"/>
<dbReference type="OrthoDB" id="6591549at2759"/>